<keyword evidence="2" id="KW-1185">Reference proteome</keyword>
<dbReference type="EMBL" id="FNKX01000002">
    <property type="protein sequence ID" value="SDR42801.1"/>
    <property type="molecule type" value="Genomic_DNA"/>
</dbReference>
<proteinExistence type="predicted"/>
<name>A0A1H1IYL7_9BURK</name>
<dbReference type="SUPFAM" id="SSF54909">
    <property type="entry name" value="Dimeric alpha+beta barrel"/>
    <property type="match status" value="1"/>
</dbReference>
<keyword evidence="1" id="KW-0503">Monooxygenase</keyword>
<dbReference type="Proteomes" id="UP000199365">
    <property type="component" value="Unassembled WGS sequence"/>
</dbReference>
<gene>
    <name evidence="1" type="ORF">SAMN05445850_3849</name>
</gene>
<dbReference type="STRING" id="157910.SAMN05445850_3849"/>
<dbReference type="Gene3D" id="3.30.70.100">
    <property type="match status" value="1"/>
</dbReference>
<reference evidence="2" key="1">
    <citation type="submission" date="2016-10" db="EMBL/GenBank/DDBJ databases">
        <authorList>
            <person name="Varghese N."/>
            <person name="Submissions S."/>
        </authorList>
    </citation>
    <scope>NUCLEOTIDE SEQUENCE [LARGE SCALE GENOMIC DNA]</scope>
    <source>
        <strain evidence="2">DUS833</strain>
    </source>
</reference>
<dbReference type="GO" id="GO:0004497">
    <property type="term" value="F:monooxygenase activity"/>
    <property type="evidence" value="ECO:0007669"/>
    <property type="project" value="UniProtKB-KW"/>
</dbReference>
<keyword evidence="1" id="KW-0560">Oxidoreductase</keyword>
<dbReference type="InterPro" id="IPR011008">
    <property type="entry name" value="Dimeric_a/b-barrel"/>
</dbReference>
<dbReference type="RefSeq" id="WP_090806017.1">
    <property type="nucleotide sequence ID" value="NZ_FNKX01000002.1"/>
</dbReference>
<evidence type="ECO:0000313" key="2">
    <source>
        <dbReference type="Proteomes" id="UP000199365"/>
    </source>
</evidence>
<accession>A0A1H1IYL7</accession>
<dbReference type="AlphaFoldDB" id="A0A1H1IYL7"/>
<protein>
    <submittedName>
        <fullName evidence="1">Quinol monooxygenase YgiN</fullName>
    </submittedName>
</protein>
<evidence type="ECO:0000313" key="1">
    <source>
        <dbReference type="EMBL" id="SDR42801.1"/>
    </source>
</evidence>
<organism evidence="1 2">
    <name type="scientific">Paraburkholderia tuberum</name>
    <dbReference type="NCBI Taxonomy" id="157910"/>
    <lineage>
        <taxon>Bacteria</taxon>
        <taxon>Pseudomonadati</taxon>
        <taxon>Pseudomonadota</taxon>
        <taxon>Betaproteobacteria</taxon>
        <taxon>Burkholderiales</taxon>
        <taxon>Burkholderiaceae</taxon>
        <taxon>Paraburkholderia</taxon>
    </lineage>
</organism>
<sequence length="100" mass="10608">MVKLALYVRLEAKPGKEKEVEAFLLGGLPLVEQEPATAAWFGLKLGPSTYAIFDAFEDEAGRDAHLNGKVAAALMEKAGELFASPPSIVKLDVLAAKLPG</sequence>